<gene>
    <name evidence="3" type="ORF">HETSPECPRED_006112</name>
</gene>
<feature type="compositionally biased region" description="Polar residues" evidence="1">
    <location>
        <begin position="43"/>
        <end position="59"/>
    </location>
</feature>
<proteinExistence type="predicted"/>
<feature type="region of interest" description="Disordered" evidence="1">
    <location>
        <begin position="272"/>
        <end position="293"/>
    </location>
</feature>
<feature type="region of interest" description="Disordered" evidence="1">
    <location>
        <begin position="1"/>
        <end position="25"/>
    </location>
</feature>
<sequence>MSGRSAFVRAKNTQQADQKAFRDYPENEVEDYYPYGYSRTPVSISRPTFATNPSYVSNTRPRRRQSMSSAGSTYGLPQSMRKPRPIIVASAIEKSDFRTHLDGMSSSLRGKIGKLLNRGDSGSSGATKRRPGMTTVISDSDSRSTGWTPSINAVPSLSPSVSPSEVGSIYPPVRTPTSATSRHKQQQESVIHKIRRFEGGGKLPQLGWKSLSNNPELWDEQGDTFVYMYMRGSKTKPPPSFRINSKVIQDSGSPFFIDQLFNPVEPDGWPRFYPHNNSNRSSSPDDSIATYEPHSLSMSGMRSEAGDGDALRSLSVSKRFMERAPRGIQHEIYVAWPGAESGTQSTIWHITTRNFFAVMYDATALVGTTLYEAITKLFERVTMYPDYLDRNISKVAWITDYITRHKFDDVRNNPSYAASLLAFSEAPGVRWREGYVEAFVHCTGMLNMGLQTVPEWRHITPHTEMFLQNASMEIEERVHRAQHWLHTFDFTEMWPTSTAPPTIQRGCFDRLRKWLCKYYEQAFLRWPPTNAQTWLTRDVITRLRNDFYGLYDYLVDRDIIFDGSEYRPGQKWVITSNSGQSFRPDSQDLPFTDILISFDNRNQFPHVPHPYPILPPSVPIQPPKHKSAFSLKKQSTSPADLLAQSRRKGLSYSEASNVYTLRDQYMHTDLVTNFIRFEQTDMVDLVNPYEGRRGRWLLIYGILQVLATISVDSPNLRYKENTQYYLFPQMKGVVPWADRGAPPEEQAEHTRSHCWVVPRTWTPMAPKARPGAHKPIIWGQYGDGRERGSTEKVPQLTSRTHTQREVSIGHKRAAEWVVATNGHHHATAATVISSGAGETIGSDTATTTPETDIGNGNNGNGVLESSVGNVRTNSGTGLTASNGGSSGGHSFEESATAARRRRAMVHGFTDFQPPSDW</sequence>
<dbReference type="PANTHER" id="PTHR39601">
    <property type="entry name" value="CHORIOGENIN HMINOR"/>
    <property type="match status" value="1"/>
</dbReference>
<dbReference type="Pfam" id="PF26013">
    <property type="entry name" value="DUF8004"/>
    <property type="match status" value="1"/>
</dbReference>
<feature type="domain" description="DUF8004" evidence="2">
    <location>
        <begin position="397"/>
        <end position="490"/>
    </location>
</feature>
<organism evidence="3 4">
    <name type="scientific">Heterodermia speciosa</name>
    <dbReference type="NCBI Taxonomy" id="116794"/>
    <lineage>
        <taxon>Eukaryota</taxon>
        <taxon>Fungi</taxon>
        <taxon>Dikarya</taxon>
        <taxon>Ascomycota</taxon>
        <taxon>Pezizomycotina</taxon>
        <taxon>Lecanoromycetes</taxon>
        <taxon>OSLEUM clade</taxon>
        <taxon>Lecanoromycetidae</taxon>
        <taxon>Caliciales</taxon>
        <taxon>Physciaceae</taxon>
        <taxon>Heterodermia</taxon>
    </lineage>
</organism>
<dbReference type="Proteomes" id="UP000664521">
    <property type="component" value="Unassembled WGS sequence"/>
</dbReference>
<evidence type="ECO:0000259" key="2">
    <source>
        <dbReference type="Pfam" id="PF26013"/>
    </source>
</evidence>
<name>A0A8H3EGC6_9LECA</name>
<feature type="compositionally biased region" description="Polar residues" evidence="1">
    <location>
        <begin position="866"/>
        <end position="880"/>
    </location>
</feature>
<dbReference type="EMBL" id="CAJPDS010000004">
    <property type="protein sequence ID" value="CAF9906226.1"/>
    <property type="molecule type" value="Genomic_DNA"/>
</dbReference>
<feature type="compositionally biased region" description="Low complexity" evidence="1">
    <location>
        <begin position="154"/>
        <end position="168"/>
    </location>
</feature>
<evidence type="ECO:0000313" key="4">
    <source>
        <dbReference type="Proteomes" id="UP000664521"/>
    </source>
</evidence>
<feature type="compositionally biased region" description="Polar residues" evidence="1">
    <location>
        <begin position="841"/>
        <end position="850"/>
    </location>
</feature>
<comment type="caution">
    <text evidence="3">The sequence shown here is derived from an EMBL/GenBank/DDBJ whole genome shotgun (WGS) entry which is preliminary data.</text>
</comment>
<accession>A0A8H3EGC6</accession>
<feature type="region of interest" description="Disordered" evidence="1">
    <location>
        <begin position="781"/>
        <end position="808"/>
    </location>
</feature>
<dbReference type="PANTHER" id="PTHR39601:SF2">
    <property type="entry name" value="CHORIOGENIN HMINOR"/>
    <property type="match status" value="1"/>
</dbReference>
<reference evidence="3" key="1">
    <citation type="submission" date="2021-03" db="EMBL/GenBank/DDBJ databases">
        <authorList>
            <person name="Tagirdzhanova G."/>
        </authorList>
    </citation>
    <scope>NUCLEOTIDE SEQUENCE</scope>
</reference>
<feature type="region of interest" description="Disordered" evidence="1">
    <location>
        <begin position="837"/>
        <end position="898"/>
    </location>
</feature>
<feature type="compositionally biased region" description="Polar residues" evidence="1">
    <location>
        <begin position="66"/>
        <end position="76"/>
    </location>
</feature>
<dbReference type="OrthoDB" id="5302380at2759"/>
<feature type="region of interest" description="Disordered" evidence="1">
    <location>
        <begin position="43"/>
        <end position="79"/>
    </location>
</feature>
<protein>
    <recommendedName>
        <fullName evidence="2">DUF8004 domain-containing protein</fullName>
    </recommendedName>
</protein>
<evidence type="ECO:0000313" key="3">
    <source>
        <dbReference type="EMBL" id="CAF9906226.1"/>
    </source>
</evidence>
<feature type="compositionally biased region" description="Polar residues" evidence="1">
    <location>
        <begin position="135"/>
        <end position="153"/>
    </location>
</feature>
<feature type="region of interest" description="Disordered" evidence="1">
    <location>
        <begin position="112"/>
        <end position="189"/>
    </location>
</feature>
<dbReference type="AlphaFoldDB" id="A0A8H3EGC6"/>
<evidence type="ECO:0000256" key="1">
    <source>
        <dbReference type="SAM" id="MobiDB-lite"/>
    </source>
</evidence>
<dbReference type="InterPro" id="IPR058317">
    <property type="entry name" value="DUF8004"/>
</dbReference>
<keyword evidence="4" id="KW-1185">Reference proteome</keyword>